<sequence length="392" mass="41719">MLQDESELQQQVDEDQQAEEDARGHFHSIQLCNQGVVDYVPATSVSTLDPMATSMSGLLPGLMSMAPCVGMRTRDLSGPLPSMASAQPMGCLSGADGSLPAQAPRKEETQKSKSSEKSSSSDADKTVKKKKTRTTFTAFQLDELERAFQRAPYPDVFAREDLALRLNLSESRVQVWFQNRRAKWRKREPPRKTNFLQAAAAQSMQKGGHPYATASPTLPPLNAPMDSWGFSTGNPYDFGFQTSSPLQHSPGQASGSSYGGVTYSTAGPGSMGGMAANPSSFYSTMLPPTQDQLLPPLPPPVSSASAGIGQRPCGAPSPDGHQKCSSPMPYACSASPDNIKKQGGNGGGNGGLMGTNGLLDSAELHQMSAMPHLMMKGKDNSLSPLPPLDFFT</sequence>
<evidence type="ECO:0000313" key="2">
    <source>
        <dbReference type="Proteomes" id="UP000821865"/>
    </source>
</evidence>
<accession>A0ACB8DF61</accession>
<protein>
    <submittedName>
        <fullName evidence="1">Uncharacterized protein</fullName>
    </submittedName>
</protein>
<keyword evidence="2" id="KW-1185">Reference proteome</keyword>
<gene>
    <name evidence="1" type="ORF">HPB49_018563</name>
</gene>
<dbReference type="Proteomes" id="UP000821865">
    <property type="component" value="Chromosome 2"/>
</dbReference>
<evidence type="ECO:0000313" key="1">
    <source>
        <dbReference type="EMBL" id="KAH7966680.1"/>
    </source>
</evidence>
<name>A0ACB8DF61_DERSI</name>
<dbReference type="EMBL" id="CM023471">
    <property type="protein sequence ID" value="KAH7966680.1"/>
    <property type="molecule type" value="Genomic_DNA"/>
</dbReference>
<proteinExistence type="predicted"/>
<reference evidence="1" key="1">
    <citation type="submission" date="2020-05" db="EMBL/GenBank/DDBJ databases">
        <title>Large-scale comparative analyses of tick genomes elucidate their genetic diversity and vector capacities.</title>
        <authorList>
            <person name="Jia N."/>
            <person name="Wang J."/>
            <person name="Shi W."/>
            <person name="Du L."/>
            <person name="Sun Y."/>
            <person name="Zhan W."/>
            <person name="Jiang J."/>
            <person name="Wang Q."/>
            <person name="Zhang B."/>
            <person name="Ji P."/>
            <person name="Sakyi L.B."/>
            <person name="Cui X."/>
            <person name="Yuan T."/>
            <person name="Jiang B."/>
            <person name="Yang W."/>
            <person name="Lam T.T.-Y."/>
            <person name="Chang Q."/>
            <person name="Ding S."/>
            <person name="Wang X."/>
            <person name="Zhu J."/>
            <person name="Ruan X."/>
            <person name="Zhao L."/>
            <person name="Wei J."/>
            <person name="Que T."/>
            <person name="Du C."/>
            <person name="Cheng J."/>
            <person name="Dai P."/>
            <person name="Han X."/>
            <person name="Huang E."/>
            <person name="Gao Y."/>
            <person name="Liu J."/>
            <person name="Shao H."/>
            <person name="Ye R."/>
            <person name="Li L."/>
            <person name="Wei W."/>
            <person name="Wang X."/>
            <person name="Wang C."/>
            <person name="Yang T."/>
            <person name="Huo Q."/>
            <person name="Li W."/>
            <person name="Guo W."/>
            <person name="Chen H."/>
            <person name="Zhou L."/>
            <person name="Ni X."/>
            <person name="Tian J."/>
            <person name="Zhou Y."/>
            <person name="Sheng Y."/>
            <person name="Liu T."/>
            <person name="Pan Y."/>
            <person name="Xia L."/>
            <person name="Li J."/>
            <person name="Zhao F."/>
            <person name="Cao W."/>
        </authorList>
    </citation>
    <scope>NUCLEOTIDE SEQUENCE</scope>
    <source>
        <strain evidence="1">Dsil-2018</strain>
    </source>
</reference>
<organism evidence="1 2">
    <name type="scientific">Dermacentor silvarum</name>
    <name type="common">Tick</name>
    <dbReference type="NCBI Taxonomy" id="543639"/>
    <lineage>
        <taxon>Eukaryota</taxon>
        <taxon>Metazoa</taxon>
        <taxon>Ecdysozoa</taxon>
        <taxon>Arthropoda</taxon>
        <taxon>Chelicerata</taxon>
        <taxon>Arachnida</taxon>
        <taxon>Acari</taxon>
        <taxon>Parasitiformes</taxon>
        <taxon>Ixodida</taxon>
        <taxon>Ixodoidea</taxon>
        <taxon>Ixodidae</taxon>
        <taxon>Rhipicephalinae</taxon>
        <taxon>Dermacentor</taxon>
    </lineage>
</organism>
<comment type="caution">
    <text evidence="1">The sequence shown here is derived from an EMBL/GenBank/DDBJ whole genome shotgun (WGS) entry which is preliminary data.</text>
</comment>